<dbReference type="Pfam" id="PF02615">
    <property type="entry name" value="Ldh_2"/>
    <property type="match status" value="1"/>
</dbReference>
<evidence type="ECO:0000256" key="1">
    <source>
        <dbReference type="ARBA" id="ARBA00023002"/>
    </source>
</evidence>
<name>A0ABM9AJX0_9BACT</name>
<reference evidence="2" key="1">
    <citation type="submission" date="2021-12" db="EMBL/GenBank/DDBJ databases">
        <authorList>
            <person name="Rodrigo-Torres L."/>
            <person name="Arahal R. D."/>
            <person name="Lucena T."/>
        </authorList>
    </citation>
    <scope>NUCLEOTIDE SEQUENCE</scope>
    <source>
        <strain evidence="2">CECT 8858</strain>
    </source>
</reference>
<proteinExistence type="predicted"/>
<dbReference type="PANTHER" id="PTHR11091:SF3">
    <property type="entry name" value="2,3-DIKETO-L-GULONATE REDUCTASE"/>
    <property type="match status" value="1"/>
</dbReference>
<dbReference type="InterPro" id="IPR043144">
    <property type="entry name" value="Mal/L-sulf/L-lact_DH-like_ah"/>
</dbReference>
<dbReference type="InterPro" id="IPR003767">
    <property type="entry name" value="Malate/L-lactate_DH-like"/>
</dbReference>
<dbReference type="GO" id="GO:0047559">
    <property type="term" value="F:3-dehydro-L-gulonate 2-dehydrogenase activity"/>
    <property type="evidence" value="ECO:0007669"/>
    <property type="project" value="UniProtKB-EC"/>
</dbReference>
<dbReference type="SUPFAM" id="SSF89733">
    <property type="entry name" value="L-sulfolactate dehydrogenase-like"/>
    <property type="match status" value="1"/>
</dbReference>
<keyword evidence="3" id="KW-1185">Reference proteome</keyword>
<dbReference type="EMBL" id="CAKLPY010000001">
    <property type="protein sequence ID" value="CAH0994000.1"/>
    <property type="molecule type" value="Genomic_DNA"/>
</dbReference>
<dbReference type="InterPro" id="IPR036111">
    <property type="entry name" value="Mal/L-sulfo/L-lacto_DH-like_sf"/>
</dbReference>
<dbReference type="Gene3D" id="3.30.1370.60">
    <property type="entry name" value="Hypothetical oxidoreductase yiak, domain 2"/>
    <property type="match status" value="1"/>
</dbReference>
<accession>A0ABM9AJX0</accession>
<evidence type="ECO:0000313" key="3">
    <source>
        <dbReference type="Proteomes" id="UP000837932"/>
    </source>
</evidence>
<organism evidence="2 3">
    <name type="scientific">Emticicia aquatica</name>
    <dbReference type="NCBI Taxonomy" id="1681835"/>
    <lineage>
        <taxon>Bacteria</taxon>
        <taxon>Pseudomonadati</taxon>
        <taxon>Bacteroidota</taxon>
        <taxon>Cytophagia</taxon>
        <taxon>Cytophagales</taxon>
        <taxon>Leadbetterellaceae</taxon>
        <taxon>Emticicia</taxon>
    </lineage>
</organism>
<dbReference type="NCBIfam" id="NF009750">
    <property type="entry name" value="PRK13260.1"/>
    <property type="match status" value="1"/>
</dbReference>
<dbReference type="Gene3D" id="1.10.1530.10">
    <property type="match status" value="1"/>
</dbReference>
<dbReference type="EC" id="1.1.1.130" evidence="2"/>
<gene>
    <name evidence="2" type="primary">dlgD</name>
    <name evidence="2" type="ORF">EMA8858_00107</name>
</gene>
<evidence type="ECO:0000313" key="2">
    <source>
        <dbReference type="EMBL" id="CAH0994000.1"/>
    </source>
</evidence>
<sequence length="342" mass="37385">MTNGNSMVIVSKTEMQSTFERILLSNGLNEEKAKICADIFTTNSLDGIYTHGVNRFPRFIKYIKSGFVKIDAEPSLVSKFGGIEQWNGNIGPGPLNAIHATETAMKLANKHGIGCVGMSNTNHWMRGGTYGWQAAKAGFVFIGWTNTMINMPTWGATDAKLGNNPLVLALPFQNEAIVLDMAMSQFSFGAMEMAALKGEKLSVVGGYDRDGHLSNDPKAILESRRSMPVGYWKGAGLSLLLDILAVILSGGLSTHEISKEEAEYRVSQVFIAIDMSKLGNYSAISGAIENIINDYHQSNPINESTQITFPGERVLNTRNKNLLNGIPVLRSIWDEIIGFTNE</sequence>
<dbReference type="RefSeq" id="WP_238803763.1">
    <property type="nucleotide sequence ID" value="NZ_CAKLPY010000001.1"/>
</dbReference>
<dbReference type="InterPro" id="IPR043143">
    <property type="entry name" value="Mal/L-sulf/L-lact_DH-like_NADP"/>
</dbReference>
<dbReference type="PANTHER" id="PTHR11091">
    <property type="entry name" value="OXIDOREDUCTASE-RELATED"/>
    <property type="match status" value="1"/>
</dbReference>
<comment type="caution">
    <text evidence="2">The sequence shown here is derived from an EMBL/GenBank/DDBJ whole genome shotgun (WGS) entry which is preliminary data.</text>
</comment>
<dbReference type="Proteomes" id="UP000837932">
    <property type="component" value="Unassembled WGS sequence"/>
</dbReference>
<protein>
    <submittedName>
        <fullName evidence="2">2,3-diketo-L-gulonate reductase</fullName>
        <ecNumber evidence="2">1.1.1.130</ecNumber>
    </submittedName>
</protein>
<keyword evidence="1 2" id="KW-0560">Oxidoreductase</keyword>